<protein>
    <recommendedName>
        <fullName evidence="3">TatD DNase family protein</fullName>
    </recommendedName>
</protein>
<proteinExistence type="predicted"/>
<dbReference type="GeneID" id="42001967"/>
<dbReference type="Gene3D" id="3.20.20.140">
    <property type="entry name" value="Metal-dependent hydrolases"/>
    <property type="match status" value="1"/>
</dbReference>
<name>A0A507CH99_9FUNG</name>
<dbReference type="PANTHER" id="PTHR47345:SF1">
    <property type="entry name" value="CUT9-INTERACTING PROTEIN SCN1"/>
    <property type="match status" value="1"/>
</dbReference>
<dbReference type="RefSeq" id="XP_031027357.1">
    <property type="nucleotide sequence ID" value="XM_031166670.1"/>
</dbReference>
<keyword evidence="2" id="KW-1185">Reference proteome</keyword>
<gene>
    <name evidence="1" type="ORF">SmJEL517_g00741</name>
</gene>
<evidence type="ECO:0000313" key="2">
    <source>
        <dbReference type="Proteomes" id="UP000319731"/>
    </source>
</evidence>
<evidence type="ECO:0008006" key="3">
    <source>
        <dbReference type="Google" id="ProtNLM"/>
    </source>
</evidence>
<dbReference type="AlphaFoldDB" id="A0A507CH99"/>
<dbReference type="PANTHER" id="PTHR47345">
    <property type="entry name" value="CUT9-INTERACTING PROTEIN SCN1"/>
    <property type="match status" value="1"/>
</dbReference>
<organism evidence="1 2">
    <name type="scientific">Synchytrium microbalum</name>
    <dbReference type="NCBI Taxonomy" id="1806994"/>
    <lineage>
        <taxon>Eukaryota</taxon>
        <taxon>Fungi</taxon>
        <taxon>Fungi incertae sedis</taxon>
        <taxon>Chytridiomycota</taxon>
        <taxon>Chytridiomycota incertae sedis</taxon>
        <taxon>Chytridiomycetes</taxon>
        <taxon>Synchytriales</taxon>
        <taxon>Synchytriaceae</taxon>
        <taxon>Synchytrium</taxon>
    </lineage>
</organism>
<evidence type="ECO:0000313" key="1">
    <source>
        <dbReference type="EMBL" id="TPX37446.1"/>
    </source>
</evidence>
<dbReference type="OrthoDB" id="413993at2759"/>
<dbReference type="GO" id="GO:0016788">
    <property type="term" value="F:hydrolase activity, acting on ester bonds"/>
    <property type="evidence" value="ECO:0007669"/>
    <property type="project" value="InterPro"/>
</dbReference>
<dbReference type="EMBL" id="QEAO01000002">
    <property type="protein sequence ID" value="TPX37446.1"/>
    <property type="molecule type" value="Genomic_DNA"/>
</dbReference>
<reference evidence="1 2" key="1">
    <citation type="journal article" date="2019" name="Sci. Rep.">
        <title>Comparative genomics of chytrid fungi reveal insights into the obligate biotrophic and pathogenic lifestyle of Synchytrium endobioticum.</title>
        <authorList>
            <person name="van de Vossenberg B.T.L.H."/>
            <person name="Warris S."/>
            <person name="Nguyen H.D.T."/>
            <person name="van Gent-Pelzer M.P.E."/>
            <person name="Joly D.L."/>
            <person name="van de Geest H.C."/>
            <person name="Bonants P.J.M."/>
            <person name="Smith D.S."/>
            <person name="Levesque C.A."/>
            <person name="van der Lee T.A.J."/>
        </authorList>
    </citation>
    <scope>NUCLEOTIDE SEQUENCE [LARGE SCALE GENOMIC DNA]</scope>
    <source>
        <strain evidence="1 2">JEL517</strain>
    </source>
</reference>
<dbReference type="STRING" id="1806994.A0A507CH99"/>
<sequence>MPLLESFLIKLPNALVGEIGLDNVATDPTTKKKYRMDRQIDAFIKQMNLATRYNRPVSVHLVKCHGQFLDIMKAIQYDSIPKKIMLHSWTGSAEIAMELLKIPVVGPRLYFSLSHGVSARSPQFGRRIENLPIDRLLVESDVHDTLEVDNAIEKIVELIAGVRGMPLDDIVDVLVRNTESFSDM</sequence>
<dbReference type="InterPro" id="IPR001130">
    <property type="entry name" value="TatD-like"/>
</dbReference>
<dbReference type="InterPro" id="IPR053044">
    <property type="entry name" value="Metallo-hydrolase/TatD-type"/>
</dbReference>
<comment type="caution">
    <text evidence="1">The sequence shown here is derived from an EMBL/GenBank/DDBJ whole genome shotgun (WGS) entry which is preliminary data.</text>
</comment>
<dbReference type="InterPro" id="IPR032466">
    <property type="entry name" value="Metal_Hydrolase"/>
</dbReference>
<dbReference type="SUPFAM" id="SSF51556">
    <property type="entry name" value="Metallo-dependent hydrolases"/>
    <property type="match status" value="1"/>
</dbReference>
<dbReference type="Pfam" id="PF01026">
    <property type="entry name" value="TatD_DNase"/>
    <property type="match status" value="1"/>
</dbReference>
<dbReference type="Proteomes" id="UP000319731">
    <property type="component" value="Unassembled WGS sequence"/>
</dbReference>
<accession>A0A507CH99</accession>